<dbReference type="PANTHER" id="PTHR24083">
    <property type="entry name" value="NUCLEAR HORMONE RECEPTOR"/>
    <property type="match status" value="1"/>
</dbReference>
<name>A0ABN8AZV6_CHISP</name>
<evidence type="ECO:0008006" key="15">
    <source>
        <dbReference type="Google" id="ProtNLM"/>
    </source>
</evidence>
<keyword evidence="6" id="KW-0238">DNA-binding</keyword>
<evidence type="ECO:0000313" key="14">
    <source>
        <dbReference type="Proteomes" id="UP001153292"/>
    </source>
</evidence>
<keyword evidence="3" id="KW-0863">Zinc-finger</keyword>
<dbReference type="Proteomes" id="UP001153292">
    <property type="component" value="Chromosome 2"/>
</dbReference>
<dbReference type="EMBL" id="OU963895">
    <property type="protein sequence ID" value="CAH0402057.1"/>
    <property type="molecule type" value="Genomic_DNA"/>
</dbReference>
<dbReference type="InterPro" id="IPR050274">
    <property type="entry name" value="Nuclear_hormone_rcpt_NR2"/>
</dbReference>
<feature type="region of interest" description="Disordered" evidence="10">
    <location>
        <begin position="134"/>
        <end position="197"/>
    </location>
</feature>
<evidence type="ECO:0000256" key="8">
    <source>
        <dbReference type="ARBA" id="ARBA00023170"/>
    </source>
</evidence>
<keyword evidence="9" id="KW-0539">Nucleus</keyword>
<evidence type="ECO:0000256" key="5">
    <source>
        <dbReference type="ARBA" id="ARBA00023015"/>
    </source>
</evidence>
<evidence type="ECO:0000256" key="1">
    <source>
        <dbReference type="ARBA" id="ARBA00004123"/>
    </source>
</evidence>
<evidence type="ECO:0000313" key="13">
    <source>
        <dbReference type="EMBL" id="CAH0402057.1"/>
    </source>
</evidence>
<keyword evidence="8" id="KW-0675">Receptor</keyword>
<keyword evidence="14" id="KW-1185">Reference proteome</keyword>
<protein>
    <recommendedName>
        <fullName evidence="15">NR LBD domain-containing protein</fullName>
    </recommendedName>
</protein>
<dbReference type="PROSITE" id="PS51843">
    <property type="entry name" value="NR_LBD"/>
    <property type="match status" value="1"/>
</dbReference>
<feature type="domain" description="NR LBD" evidence="12">
    <location>
        <begin position="233"/>
        <end position="451"/>
    </location>
</feature>
<evidence type="ECO:0000256" key="2">
    <source>
        <dbReference type="ARBA" id="ARBA00022723"/>
    </source>
</evidence>
<dbReference type="SMART" id="SM00430">
    <property type="entry name" value="HOLI"/>
    <property type="match status" value="1"/>
</dbReference>
<gene>
    <name evidence="13" type="ORF">CHILSU_LOCUS5295</name>
</gene>
<feature type="domain" description="Nuclear receptor" evidence="11">
    <location>
        <begin position="1"/>
        <end position="62"/>
    </location>
</feature>
<keyword evidence="2" id="KW-0479">Metal-binding</keyword>
<dbReference type="InterPro" id="IPR000536">
    <property type="entry name" value="Nucl_hrmn_rcpt_lig-bd"/>
</dbReference>
<dbReference type="SMART" id="SM00399">
    <property type="entry name" value="ZnF_C4"/>
    <property type="match status" value="1"/>
</dbReference>
<evidence type="ECO:0000259" key="12">
    <source>
        <dbReference type="PROSITE" id="PS51843"/>
    </source>
</evidence>
<keyword evidence="5" id="KW-0805">Transcription regulation</keyword>
<evidence type="ECO:0000256" key="3">
    <source>
        <dbReference type="ARBA" id="ARBA00022771"/>
    </source>
</evidence>
<dbReference type="InterPro" id="IPR013088">
    <property type="entry name" value="Znf_NHR/GATA"/>
</dbReference>
<organism evidence="13 14">
    <name type="scientific">Chilo suppressalis</name>
    <name type="common">Asiatic rice borer moth</name>
    <dbReference type="NCBI Taxonomy" id="168631"/>
    <lineage>
        <taxon>Eukaryota</taxon>
        <taxon>Metazoa</taxon>
        <taxon>Ecdysozoa</taxon>
        <taxon>Arthropoda</taxon>
        <taxon>Hexapoda</taxon>
        <taxon>Insecta</taxon>
        <taxon>Pterygota</taxon>
        <taxon>Neoptera</taxon>
        <taxon>Endopterygota</taxon>
        <taxon>Lepidoptera</taxon>
        <taxon>Glossata</taxon>
        <taxon>Ditrysia</taxon>
        <taxon>Pyraloidea</taxon>
        <taxon>Crambidae</taxon>
        <taxon>Crambinae</taxon>
        <taxon>Chilo</taxon>
    </lineage>
</organism>
<proteinExistence type="predicted"/>
<sequence>MGYHRVTAAEDSLKEVSDGMNLDYVCKENGRCVVDVTRRNQCQACRFSKCLRVNMKKDDFPTSRLPETLPADIPHFSPLLGTQVGPLASMSPFKIPLFSNTLPYPLPHHGYFPTNIFYPPIISSESPATCMMQSASKAPAQRNSPSKFSPPFEHTEKPDSQLCEKIKEDEVSSSEEAFKTECSPENRNKDNLRTRQDSPCEPPIFVVSRKFEKYGLQIANQKDNVDQQTEDRQRITLTEKAVCGEIFSQYGSKIRKRIQDDWSLVSEDIYDPTARLLVLSIKWLHGVPSYVQMKSCDQISLLTNNWKELFVLTAAQHSFQIDEGTVAKTFNCKGLTLKNELGKLSTLLRRICQFRLDKSEYDWLKSALLFRTDAVDSPSSAQIESLQEQTLLLLQKHCLTKDSSRLGRIMMLLPSICALANQNILQNLLFPSTAIEDINATLTRILMYTST</sequence>
<comment type="subcellular location">
    <subcellularLocation>
        <location evidence="1">Nucleus</location>
    </subcellularLocation>
</comment>
<dbReference type="Pfam" id="PF00104">
    <property type="entry name" value="Hormone_recep"/>
    <property type="match status" value="1"/>
</dbReference>
<accession>A0ABN8AZV6</accession>
<feature type="compositionally biased region" description="Basic and acidic residues" evidence="10">
    <location>
        <begin position="153"/>
        <end position="197"/>
    </location>
</feature>
<evidence type="ECO:0000256" key="10">
    <source>
        <dbReference type="SAM" id="MobiDB-lite"/>
    </source>
</evidence>
<evidence type="ECO:0000259" key="11">
    <source>
        <dbReference type="PROSITE" id="PS51030"/>
    </source>
</evidence>
<dbReference type="InterPro" id="IPR001723">
    <property type="entry name" value="Nuclear_hrmn_rcpt"/>
</dbReference>
<evidence type="ECO:0000256" key="9">
    <source>
        <dbReference type="ARBA" id="ARBA00023242"/>
    </source>
</evidence>
<evidence type="ECO:0000256" key="6">
    <source>
        <dbReference type="ARBA" id="ARBA00023125"/>
    </source>
</evidence>
<feature type="compositionally biased region" description="Polar residues" evidence="10">
    <location>
        <begin position="134"/>
        <end position="147"/>
    </location>
</feature>
<keyword evidence="4" id="KW-0862">Zinc</keyword>
<dbReference type="Gene3D" id="1.10.565.10">
    <property type="entry name" value="Retinoid X Receptor"/>
    <property type="match status" value="1"/>
</dbReference>
<keyword evidence="7" id="KW-0804">Transcription</keyword>
<dbReference type="InterPro" id="IPR035500">
    <property type="entry name" value="NHR-like_dom_sf"/>
</dbReference>
<evidence type="ECO:0000256" key="4">
    <source>
        <dbReference type="ARBA" id="ARBA00022833"/>
    </source>
</evidence>
<dbReference type="Pfam" id="PF00105">
    <property type="entry name" value="zf-C4"/>
    <property type="match status" value="1"/>
</dbReference>
<evidence type="ECO:0000256" key="7">
    <source>
        <dbReference type="ARBA" id="ARBA00023163"/>
    </source>
</evidence>
<dbReference type="PRINTS" id="PR00398">
    <property type="entry name" value="STRDHORMONER"/>
</dbReference>
<dbReference type="PROSITE" id="PS51030">
    <property type="entry name" value="NUCLEAR_REC_DBD_2"/>
    <property type="match status" value="1"/>
</dbReference>
<dbReference type="SUPFAM" id="SSF48508">
    <property type="entry name" value="Nuclear receptor ligand-binding domain"/>
    <property type="match status" value="1"/>
</dbReference>
<dbReference type="InterPro" id="IPR001628">
    <property type="entry name" value="Znf_hrmn_rcpt"/>
</dbReference>
<reference evidence="13" key="1">
    <citation type="submission" date="2021-12" db="EMBL/GenBank/DDBJ databases">
        <authorList>
            <person name="King R."/>
        </authorList>
    </citation>
    <scope>NUCLEOTIDE SEQUENCE</scope>
</reference>
<dbReference type="SUPFAM" id="SSF57716">
    <property type="entry name" value="Glucocorticoid receptor-like (DNA-binding domain)"/>
    <property type="match status" value="1"/>
</dbReference>
<dbReference type="Gene3D" id="3.30.50.10">
    <property type="entry name" value="Erythroid Transcription Factor GATA-1, subunit A"/>
    <property type="match status" value="1"/>
</dbReference>